<protein>
    <submittedName>
        <fullName evidence="19">Short-wave-sensitive opsin 1</fullName>
    </submittedName>
</protein>
<dbReference type="GO" id="GO:0009881">
    <property type="term" value="F:photoreceptor activity"/>
    <property type="evidence" value="ECO:0007669"/>
    <property type="project" value="UniProtKB-KW"/>
</dbReference>
<dbReference type="InterPro" id="IPR001521">
    <property type="entry name" value="Opsin_blue"/>
</dbReference>
<dbReference type="PRINTS" id="PR00237">
    <property type="entry name" value="GPCRRHODOPSN"/>
</dbReference>
<dbReference type="GO" id="GO:0016037">
    <property type="term" value="P:light absorption"/>
    <property type="evidence" value="ECO:0007669"/>
    <property type="project" value="UniProtKB-ARBA"/>
</dbReference>
<dbReference type="InterPro" id="IPR017452">
    <property type="entry name" value="GPCR_Rhodpsn_7TM"/>
</dbReference>
<dbReference type="eggNOG" id="KOG3656">
    <property type="taxonomic scope" value="Eukaryota"/>
</dbReference>
<feature type="transmembrane region" description="Helical" evidence="16">
    <location>
        <begin position="278"/>
        <end position="300"/>
    </location>
</feature>
<keyword evidence="3" id="KW-0597">Phosphoprotein</keyword>
<keyword evidence="10 16" id="KW-0472">Membrane</keyword>
<name>M7B8U2_CHEMY</name>
<feature type="transmembrane region" description="Helical" evidence="16">
    <location>
        <begin position="312"/>
        <end position="333"/>
    </location>
</feature>
<dbReference type="PROSITE" id="PS00238">
    <property type="entry name" value="OPSIN"/>
    <property type="match status" value="1"/>
</dbReference>
<feature type="domain" description="G-protein coupled receptors family 1 profile" evidence="18">
    <location>
        <begin position="49"/>
        <end position="330"/>
    </location>
</feature>
<sequence length="396" mass="43896">MSGEEDFYLFENISSVGPWDGPQYHIAPLWAFYFQTAFMGFVFFAGVPLNAIVLVVTIKYKKLRQPLNYILVNICLGGFIFCAFSVFTVFIASSQGYFIFGRQDASEVDSGVPGGVIWAQGEAGGCRGMLGSGAVWVNLPVPSPGLVTGWSLAFLAFERYIVICKPFGNFRFSSKHALMVVAATWVIGIGVSIPPFFGWSRFIPEGLQCSCGPDWYTVGTKYRSEYYTWFLFIFCFVVPFSLICFSYSQLLGALRAVAAQQQESATTQKAEREVSRMVVVMVGSFCVCYVPYAALAMYMVNNRNHGLDLRLVTIPAFFSKSSCVYNPIIYCFMNKQFRACIMETVCGKPITDESDVSSSAQKTEVSSVSSSQALRSQEGTKIPLDPQPKRMYSSAC</sequence>
<dbReference type="GO" id="GO:0007601">
    <property type="term" value="P:visual perception"/>
    <property type="evidence" value="ECO:0007669"/>
    <property type="project" value="UniProtKB-KW"/>
</dbReference>
<dbReference type="PROSITE" id="PS50262">
    <property type="entry name" value="G_PROTEIN_RECEP_F1_2"/>
    <property type="match status" value="1"/>
</dbReference>
<keyword evidence="9 16" id="KW-0297">G-protein coupled receptor</keyword>
<dbReference type="Gene3D" id="1.20.1070.10">
    <property type="entry name" value="Rhodopsin 7-helix transmembrane proteins"/>
    <property type="match status" value="1"/>
</dbReference>
<keyword evidence="12 16" id="KW-0675">Receptor</keyword>
<dbReference type="GO" id="GO:0016020">
    <property type="term" value="C:membrane"/>
    <property type="evidence" value="ECO:0007669"/>
    <property type="project" value="UniProtKB-SubCell"/>
</dbReference>
<feature type="transmembrane region" description="Helical" evidence="16">
    <location>
        <begin position="226"/>
        <end position="245"/>
    </location>
</feature>
<dbReference type="AlphaFoldDB" id="M7B8U2"/>
<keyword evidence="14 16" id="KW-0807">Transducer</keyword>
<comment type="similarity">
    <text evidence="16">Belongs to the G-protein coupled receptor 1 family. Opsin subfamily.</text>
</comment>
<dbReference type="PRINTS" id="PR00574">
    <property type="entry name" value="OPSINBLUE"/>
</dbReference>
<feature type="transmembrane region" description="Helical" evidence="16">
    <location>
        <begin position="177"/>
        <end position="197"/>
    </location>
</feature>
<dbReference type="Proteomes" id="UP000031443">
    <property type="component" value="Unassembled WGS sequence"/>
</dbReference>
<dbReference type="PRINTS" id="PR00238">
    <property type="entry name" value="OPSIN"/>
</dbReference>
<keyword evidence="11" id="KW-1015">Disulfide bond</keyword>
<keyword evidence="15" id="KW-0844">Vision</keyword>
<dbReference type="CDD" id="cd15076">
    <property type="entry name" value="7tmA_SWS1_opsin"/>
    <property type="match status" value="1"/>
</dbReference>
<evidence type="ECO:0000256" key="14">
    <source>
        <dbReference type="ARBA" id="ARBA00023224"/>
    </source>
</evidence>
<organism evidence="19 20">
    <name type="scientific">Chelonia mydas</name>
    <name type="common">Green sea-turtle</name>
    <name type="synonym">Chelonia agassizi</name>
    <dbReference type="NCBI Taxonomy" id="8469"/>
    <lineage>
        <taxon>Eukaryota</taxon>
        <taxon>Metazoa</taxon>
        <taxon>Chordata</taxon>
        <taxon>Craniata</taxon>
        <taxon>Vertebrata</taxon>
        <taxon>Euteleostomi</taxon>
        <taxon>Archelosauria</taxon>
        <taxon>Testudinata</taxon>
        <taxon>Testudines</taxon>
        <taxon>Cryptodira</taxon>
        <taxon>Durocryptodira</taxon>
        <taxon>Americhelydia</taxon>
        <taxon>Chelonioidea</taxon>
        <taxon>Cheloniidae</taxon>
        <taxon>Chelonia</taxon>
    </lineage>
</organism>
<evidence type="ECO:0000256" key="17">
    <source>
        <dbReference type="SAM" id="MobiDB-lite"/>
    </source>
</evidence>
<feature type="transmembrane region" description="Helical" evidence="16">
    <location>
        <begin position="32"/>
        <end position="58"/>
    </location>
</feature>
<keyword evidence="2 16" id="KW-0600">Photoreceptor protein</keyword>
<dbReference type="EMBL" id="KB562234">
    <property type="protein sequence ID" value="EMP28593.1"/>
    <property type="molecule type" value="Genomic_DNA"/>
</dbReference>
<feature type="region of interest" description="Disordered" evidence="17">
    <location>
        <begin position="352"/>
        <end position="396"/>
    </location>
</feature>
<evidence type="ECO:0000313" key="19">
    <source>
        <dbReference type="EMBL" id="EMP28593.1"/>
    </source>
</evidence>
<dbReference type="PANTHER" id="PTHR24240">
    <property type="entry name" value="OPSIN"/>
    <property type="match status" value="1"/>
</dbReference>
<dbReference type="PROSITE" id="PS00237">
    <property type="entry name" value="G_PROTEIN_RECEP_F1_1"/>
    <property type="match status" value="1"/>
</dbReference>
<evidence type="ECO:0000313" key="20">
    <source>
        <dbReference type="Proteomes" id="UP000031443"/>
    </source>
</evidence>
<evidence type="ECO:0000259" key="18">
    <source>
        <dbReference type="PROSITE" id="PS50262"/>
    </source>
</evidence>
<evidence type="ECO:0000256" key="15">
    <source>
        <dbReference type="ARBA" id="ARBA00023305"/>
    </source>
</evidence>
<keyword evidence="6 16" id="KW-0681">Retinal protein</keyword>
<dbReference type="InterPro" id="IPR050125">
    <property type="entry name" value="GPCR_opsins"/>
</dbReference>
<dbReference type="GO" id="GO:0007602">
    <property type="term" value="P:phototransduction"/>
    <property type="evidence" value="ECO:0007669"/>
    <property type="project" value="UniProtKB-KW"/>
</dbReference>
<dbReference type="InterPro" id="IPR001760">
    <property type="entry name" value="Opsin"/>
</dbReference>
<gene>
    <name evidence="19" type="ORF">UY3_14307</name>
</gene>
<evidence type="ECO:0000256" key="16">
    <source>
        <dbReference type="RuleBase" id="RU004951"/>
    </source>
</evidence>
<dbReference type="Pfam" id="PF00001">
    <property type="entry name" value="7tm_1"/>
    <property type="match status" value="1"/>
</dbReference>
<evidence type="ECO:0000256" key="7">
    <source>
        <dbReference type="ARBA" id="ARBA00022989"/>
    </source>
</evidence>
<dbReference type="InterPro" id="IPR000276">
    <property type="entry name" value="GPCR_Rhodpsn"/>
</dbReference>
<feature type="transmembrane region" description="Helical" evidence="16">
    <location>
        <begin position="139"/>
        <end position="157"/>
    </location>
</feature>
<evidence type="ECO:0000256" key="6">
    <source>
        <dbReference type="ARBA" id="ARBA00022925"/>
    </source>
</evidence>
<dbReference type="STRING" id="8469.M7B8U2"/>
<evidence type="ECO:0000256" key="8">
    <source>
        <dbReference type="ARBA" id="ARBA00022991"/>
    </source>
</evidence>
<evidence type="ECO:0000256" key="5">
    <source>
        <dbReference type="ARBA" id="ARBA00022692"/>
    </source>
</evidence>
<evidence type="ECO:0000256" key="3">
    <source>
        <dbReference type="ARBA" id="ARBA00022553"/>
    </source>
</evidence>
<keyword evidence="13" id="KW-0325">Glycoprotein</keyword>
<feature type="transmembrane region" description="Helical" evidence="16">
    <location>
        <begin position="70"/>
        <end position="92"/>
    </location>
</feature>
<evidence type="ECO:0000256" key="2">
    <source>
        <dbReference type="ARBA" id="ARBA00022543"/>
    </source>
</evidence>
<comment type="subcellular location">
    <subcellularLocation>
        <location evidence="1 16">Membrane</location>
        <topology evidence="1 16">Multi-pass membrane protein</topology>
    </subcellularLocation>
</comment>
<proteinExistence type="inferred from homology"/>
<evidence type="ECO:0000256" key="9">
    <source>
        <dbReference type="ARBA" id="ARBA00023040"/>
    </source>
</evidence>
<evidence type="ECO:0000256" key="10">
    <source>
        <dbReference type="ARBA" id="ARBA00023136"/>
    </source>
</evidence>
<accession>M7B8U2</accession>
<evidence type="ECO:0000256" key="13">
    <source>
        <dbReference type="ARBA" id="ARBA00023180"/>
    </source>
</evidence>
<reference evidence="20" key="1">
    <citation type="journal article" date="2013" name="Nat. Genet.">
        <title>The draft genomes of soft-shell turtle and green sea turtle yield insights into the development and evolution of the turtle-specific body plan.</title>
        <authorList>
            <person name="Wang Z."/>
            <person name="Pascual-Anaya J."/>
            <person name="Zadissa A."/>
            <person name="Li W."/>
            <person name="Niimura Y."/>
            <person name="Huang Z."/>
            <person name="Li C."/>
            <person name="White S."/>
            <person name="Xiong Z."/>
            <person name="Fang D."/>
            <person name="Wang B."/>
            <person name="Ming Y."/>
            <person name="Chen Y."/>
            <person name="Zheng Y."/>
            <person name="Kuraku S."/>
            <person name="Pignatelli M."/>
            <person name="Herrero J."/>
            <person name="Beal K."/>
            <person name="Nozawa M."/>
            <person name="Li Q."/>
            <person name="Wang J."/>
            <person name="Zhang H."/>
            <person name="Yu L."/>
            <person name="Shigenobu S."/>
            <person name="Wang J."/>
            <person name="Liu J."/>
            <person name="Flicek P."/>
            <person name="Searle S."/>
            <person name="Wang J."/>
            <person name="Kuratani S."/>
            <person name="Yin Y."/>
            <person name="Aken B."/>
            <person name="Zhang G."/>
            <person name="Irie N."/>
        </authorList>
    </citation>
    <scope>NUCLEOTIDE SEQUENCE [LARGE SCALE GENOMIC DNA]</scope>
</reference>
<keyword evidence="5 16" id="KW-0812">Transmembrane</keyword>
<keyword evidence="8 16" id="KW-0157">Chromophore</keyword>
<evidence type="ECO:0000256" key="1">
    <source>
        <dbReference type="ARBA" id="ARBA00004141"/>
    </source>
</evidence>
<dbReference type="SUPFAM" id="SSF81321">
    <property type="entry name" value="Family A G protein-coupled receptor-like"/>
    <property type="match status" value="1"/>
</dbReference>
<feature type="compositionally biased region" description="Low complexity" evidence="17">
    <location>
        <begin position="356"/>
        <end position="377"/>
    </location>
</feature>
<dbReference type="GO" id="GO:0004930">
    <property type="term" value="F:G protein-coupled receptor activity"/>
    <property type="evidence" value="ECO:0007669"/>
    <property type="project" value="UniProtKB-KW"/>
</dbReference>
<dbReference type="InterPro" id="IPR027430">
    <property type="entry name" value="Retinal_BS"/>
</dbReference>
<evidence type="ECO:0000256" key="11">
    <source>
        <dbReference type="ARBA" id="ARBA00023157"/>
    </source>
</evidence>
<keyword evidence="20" id="KW-1185">Reference proteome</keyword>
<keyword evidence="4 16" id="KW-0716">Sensory transduction</keyword>
<evidence type="ECO:0000256" key="4">
    <source>
        <dbReference type="ARBA" id="ARBA00022606"/>
    </source>
</evidence>
<keyword evidence="7 16" id="KW-1133">Transmembrane helix</keyword>
<evidence type="ECO:0000256" key="12">
    <source>
        <dbReference type="ARBA" id="ARBA00023170"/>
    </source>
</evidence>